<dbReference type="Pfam" id="PF16493">
    <property type="entry name" value="Meis_PKNOX_N"/>
    <property type="match status" value="1"/>
</dbReference>
<feature type="region of interest" description="Disordered" evidence="6">
    <location>
        <begin position="617"/>
        <end position="804"/>
    </location>
</feature>
<feature type="region of interest" description="Disordered" evidence="6">
    <location>
        <begin position="378"/>
        <end position="487"/>
    </location>
</feature>
<evidence type="ECO:0000313" key="9">
    <source>
        <dbReference type="WBParaSite" id="MCU_011138-RB"/>
    </source>
</evidence>
<feature type="compositionally biased region" description="Basic residues" evidence="6">
    <location>
        <begin position="325"/>
        <end position="336"/>
    </location>
</feature>
<feature type="domain" description="Homeobox" evidence="7">
    <location>
        <begin position="480"/>
        <end position="543"/>
    </location>
</feature>
<keyword evidence="3 5" id="KW-0371">Homeobox</keyword>
<dbReference type="InterPro" id="IPR009057">
    <property type="entry name" value="Homeodomain-like_sf"/>
</dbReference>
<dbReference type="PROSITE" id="PS50071">
    <property type="entry name" value="HOMEOBOX_2"/>
    <property type="match status" value="1"/>
</dbReference>
<dbReference type="PANTHER" id="PTHR11850">
    <property type="entry name" value="HOMEOBOX PROTEIN TRANSCRIPTION FACTORS"/>
    <property type="match status" value="1"/>
</dbReference>
<feature type="DNA-binding region" description="Homeobox" evidence="5">
    <location>
        <begin position="482"/>
        <end position="544"/>
    </location>
</feature>
<dbReference type="Pfam" id="PF05920">
    <property type="entry name" value="Homeobox_KN"/>
    <property type="match status" value="1"/>
</dbReference>
<accession>A0A5K3FW68</accession>
<feature type="compositionally biased region" description="Gly residues" evidence="6">
    <location>
        <begin position="702"/>
        <end position="715"/>
    </location>
</feature>
<dbReference type="InterPro" id="IPR050224">
    <property type="entry name" value="TALE_homeobox"/>
</dbReference>
<dbReference type="InterPro" id="IPR008422">
    <property type="entry name" value="KN_HD"/>
</dbReference>
<keyword evidence="2 5" id="KW-0238">DNA-binding</keyword>
<feature type="compositionally biased region" description="Low complexity" evidence="6">
    <location>
        <begin position="686"/>
        <end position="696"/>
    </location>
</feature>
<evidence type="ECO:0000256" key="4">
    <source>
        <dbReference type="ARBA" id="ARBA00023242"/>
    </source>
</evidence>
<feature type="compositionally biased region" description="Polar residues" evidence="6">
    <location>
        <begin position="439"/>
        <end position="450"/>
    </location>
</feature>
<name>A0A5K3FW68_MESCO</name>
<dbReference type="Gene3D" id="1.10.10.60">
    <property type="entry name" value="Homeodomain-like"/>
    <property type="match status" value="1"/>
</dbReference>
<dbReference type="SMART" id="SM00389">
    <property type="entry name" value="HOX"/>
    <property type="match status" value="1"/>
</dbReference>
<organism evidence="8">
    <name type="scientific">Mesocestoides corti</name>
    <name type="common">Flatworm</name>
    <dbReference type="NCBI Taxonomy" id="53468"/>
    <lineage>
        <taxon>Eukaryota</taxon>
        <taxon>Metazoa</taxon>
        <taxon>Spiralia</taxon>
        <taxon>Lophotrochozoa</taxon>
        <taxon>Platyhelminthes</taxon>
        <taxon>Cestoda</taxon>
        <taxon>Eucestoda</taxon>
        <taxon>Cyclophyllidea</taxon>
        <taxon>Mesocestoididae</taxon>
        <taxon>Mesocestoides</taxon>
    </lineage>
</organism>
<dbReference type="WBParaSite" id="MCU_011138-RB">
    <property type="protein sequence ID" value="MCU_011138-RB"/>
    <property type="gene ID" value="MCU_011138"/>
</dbReference>
<evidence type="ECO:0000259" key="7">
    <source>
        <dbReference type="PROSITE" id="PS50071"/>
    </source>
</evidence>
<keyword evidence="4 5" id="KW-0539">Nucleus</keyword>
<dbReference type="GO" id="GO:0006355">
    <property type="term" value="P:regulation of DNA-templated transcription"/>
    <property type="evidence" value="ECO:0007669"/>
    <property type="project" value="InterPro"/>
</dbReference>
<evidence type="ECO:0000256" key="5">
    <source>
        <dbReference type="PROSITE-ProRule" id="PRU00108"/>
    </source>
</evidence>
<feature type="compositionally biased region" description="Low complexity" evidence="6">
    <location>
        <begin position="302"/>
        <end position="316"/>
    </location>
</feature>
<feature type="region of interest" description="Disordered" evidence="6">
    <location>
        <begin position="154"/>
        <end position="191"/>
    </location>
</feature>
<dbReference type="GO" id="GO:0003677">
    <property type="term" value="F:DNA binding"/>
    <property type="evidence" value="ECO:0007669"/>
    <property type="project" value="UniProtKB-UniRule"/>
</dbReference>
<evidence type="ECO:0000256" key="2">
    <source>
        <dbReference type="ARBA" id="ARBA00023125"/>
    </source>
</evidence>
<dbReference type="InterPro" id="IPR001356">
    <property type="entry name" value="HD"/>
</dbReference>
<evidence type="ECO:0000313" key="8">
    <source>
        <dbReference type="WBParaSite" id="MCU_011138-RA"/>
    </source>
</evidence>
<reference evidence="8 9" key="1">
    <citation type="submission" date="2019-11" db="UniProtKB">
        <authorList>
            <consortium name="WormBaseParasite"/>
        </authorList>
    </citation>
    <scope>IDENTIFICATION</scope>
</reference>
<comment type="subcellular location">
    <subcellularLocation>
        <location evidence="5">Nucleus</location>
    </subcellularLocation>
</comment>
<dbReference type="CDD" id="cd00086">
    <property type="entry name" value="homeodomain"/>
    <property type="match status" value="1"/>
</dbReference>
<comment type="similarity">
    <text evidence="1">Belongs to the TALE/MEIS homeobox family.</text>
</comment>
<dbReference type="AlphaFoldDB" id="A0A5K3FW68"/>
<dbReference type="WBParaSite" id="MCU_011138-RA">
    <property type="protein sequence ID" value="MCU_011138-RA"/>
    <property type="gene ID" value="MCU_011138"/>
</dbReference>
<evidence type="ECO:0000256" key="3">
    <source>
        <dbReference type="ARBA" id="ARBA00023155"/>
    </source>
</evidence>
<dbReference type="FunFam" id="1.10.10.60:FF:000004">
    <property type="entry name" value="Meis2 homeobox isoform 2c"/>
    <property type="match status" value="1"/>
</dbReference>
<dbReference type="InterPro" id="IPR032453">
    <property type="entry name" value="PKNOX/Meis_N"/>
</dbReference>
<evidence type="ECO:0000256" key="1">
    <source>
        <dbReference type="ARBA" id="ARBA00009661"/>
    </source>
</evidence>
<feature type="compositionally biased region" description="Low complexity" evidence="6">
    <location>
        <begin position="718"/>
        <end position="729"/>
    </location>
</feature>
<protein>
    <submittedName>
        <fullName evidence="8 9">Homeobox domain-containing protein</fullName>
    </submittedName>
</protein>
<sequence length="804" mass="84685">MQQPAPSQQFGDPSYAQPPLTASRQAIYDHPLYPLLTLIFEKCELATCTPRDRIAARASADGLQQNPLSTGDSDVWSSESFDSDILVFAEELVRAQKSTRTGDNEIDSLIIQAIRVLRVHLIEIEKVHELCDNFCQRYIAFLRNRMPTDLMVEDRESAGSTGSANSPQAPPPAQPNQMRPPYLLPGMEPHPPPTDAFPSPYAAMYSEDPQRRYPPGYADQGGHPFFDTCAAAAAAAAAAQASMMGHLRPPFQHLSATTDVVAPSTSAYTTTSLLTEQHLQHQQHQQALGGAFNSGRGTTLYNSAGSKNGSSSGVGNIPITAGAYPHHHSHHHHHHHPGDTLSINTSATGGDSVTTATAAAAAAAAAAAQFGLKHSPVLAGSGSSRKSSDTEDTHGSPSNPDGSRSGSRGGSGVRSRSELTSLHLNGSGRPPFDACGASNPISRYHSSTGTHEVGSETGDGLAKSIGSGENMDDFDDEKSAKRQKKRGIFPKAATNIMRAWLFQHLSHPYPSEEQKKQLSAETGLTILQVNNWFINARRRIVQPMIDQSNRSGPLGYSADGSGRVSYMENQHFAAYGQSEFSQNADIYAALAVAAASGGMMDGRSFMAPTTNSDLVAAASNGGGGGGGSDSSYPLYRHPHSGYPGAAHHAGGAPSFSASPTQSSGNVDTFNKGQKYSTPMRSPLNTSPASSAYSPPAQFRGTPNGGSLFGAYGGFYVGPQPTSTPPDQQTVSGGAPERHASTGGSSNPGEGNSYVGTGTDGGGGGRFVAHHHHHRHHPPPPPPPPPPHHHHHSDSGPLQQDIHAN</sequence>
<dbReference type="GO" id="GO:0005634">
    <property type="term" value="C:nucleus"/>
    <property type="evidence" value="ECO:0007669"/>
    <property type="project" value="UniProtKB-SubCell"/>
</dbReference>
<feature type="region of interest" description="Disordered" evidence="6">
    <location>
        <begin position="299"/>
        <end position="346"/>
    </location>
</feature>
<feature type="compositionally biased region" description="Polar residues" evidence="6">
    <location>
        <begin position="660"/>
        <end position="685"/>
    </location>
</feature>
<dbReference type="SUPFAM" id="SSF46689">
    <property type="entry name" value="Homeodomain-like"/>
    <property type="match status" value="1"/>
</dbReference>
<feature type="compositionally biased region" description="Low complexity" evidence="6">
    <location>
        <begin position="640"/>
        <end position="659"/>
    </location>
</feature>
<feature type="compositionally biased region" description="Low complexity" evidence="6">
    <location>
        <begin position="395"/>
        <end position="406"/>
    </location>
</feature>
<evidence type="ECO:0000256" key="6">
    <source>
        <dbReference type="SAM" id="MobiDB-lite"/>
    </source>
</evidence>
<feature type="compositionally biased region" description="Basic residues" evidence="6">
    <location>
        <begin position="767"/>
        <end position="777"/>
    </location>
</feature>
<proteinExistence type="inferred from homology"/>